<gene>
    <name evidence="1" type="ORF">DSO57_1010888</name>
</gene>
<evidence type="ECO:0000313" key="2">
    <source>
        <dbReference type="Proteomes" id="UP001165960"/>
    </source>
</evidence>
<accession>A0ACC2T6A1</accession>
<name>A0ACC2T6A1_9FUNG</name>
<keyword evidence="2" id="KW-1185">Reference proteome</keyword>
<dbReference type="Proteomes" id="UP001165960">
    <property type="component" value="Unassembled WGS sequence"/>
</dbReference>
<sequence>MAFWGGLLVGAFDLVSSLIKKPSAPEPLPEETRKVRNTLEDDDDDTLEDDDDDTLEDDDDDTLEDDDD</sequence>
<protein>
    <submittedName>
        <fullName evidence="1">Uncharacterized protein</fullName>
    </submittedName>
</protein>
<reference evidence="1" key="1">
    <citation type="submission" date="2022-04" db="EMBL/GenBank/DDBJ databases">
        <title>Genome of the entomopathogenic fungus Entomophthora muscae.</title>
        <authorList>
            <person name="Elya C."/>
            <person name="Lovett B.R."/>
            <person name="Lee E."/>
            <person name="Macias A.M."/>
            <person name="Hajek A.E."/>
            <person name="De Bivort B.L."/>
            <person name="Kasson M.T."/>
            <person name="De Fine Licht H.H."/>
            <person name="Stajich J.E."/>
        </authorList>
    </citation>
    <scope>NUCLEOTIDE SEQUENCE</scope>
    <source>
        <strain evidence="1">Berkeley</strain>
    </source>
</reference>
<dbReference type="EMBL" id="QTSX02003587">
    <property type="protein sequence ID" value="KAJ9070194.1"/>
    <property type="molecule type" value="Genomic_DNA"/>
</dbReference>
<organism evidence="1 2">
    <name type="scientific">Entomophthora muscae</name>
    <dbReference type="NCBI Taxonomy" id="34485"/>
    <lineage>
        <taxon>Eukaryota</taxon>
        <taxon>Fungi</taxon>
        <taxon>Fungi incertae sedis</taxon>
        <taxon>Zoopagomycota</taxon>
        <taxon>Entomophthoromycotina</taxon>
        <taxon>Entomophthoromycetes</taxon>
        <taxon>Entomophthorales</taxon>
        <taxon>Entomophthoraceae</taxon>
        <taxon>Entomophthora</taxon>
    </lineage>
</organism>
<comment type="caution">
    <text evidence="1">The sequence shown here is derived from an EMBL/GenBank/DDBJ whole genome shotgun (WGS) entry which is preliminary data.</text>
</comment>
<proteinExistence type="predicted"/>
<evidence type="ECO:0000313" key="1">
    <source>
        <dbReference type="EMBL" id="KAJ9070194.1"/>
    </source>
</evidence>